<organism evidence="2">
    <name type="scientific">Trepomonas sp. PC1</name>
    <dbReference type="NCBI Taxonomy" id="1076344"/>
    <lineage>
        <taxon>Eukaryota</taxon>
        <taxon>Metamonada</taxon>
        <taxon>Diplomonadida</taxon>
        <taxon>Hexamitidae</taxon>
        <taxon>Hexamitinae</taxon>
        <taxon>Trepomonas</taxon>
    </lineage>
</organism>
<feature type="region of interest" description="Disordered" evidence="1">
    <location>
        <begin position="122"/>
        <end position="149"/>
    </location>
</feature>
<gene>
    <name evidence="2" type="ORF">TPC1_31770</name>
</gene>
<dbReference type="EMBL" id="GDID01007871">
    <property type="protein sequence ID" value="JAP88735.1"/>
    <property type="molecule type" value="Transcribed_RNA"/>
</dbReference>
<evidence type="ECO:0000256" key="1">
    <source>
        <dbReference type="SAM" id="MobiDB-lite"/>
    </source>
</evidence>
<reference evidence="2" key="1">
    <citation type="submission" date="2015-07" db="EMBL/GenBank/DDBJ databases">
        <title>Adaptation to a free-living lifestyle via gene acquisitions in the diplomonad Trepomonas sp. PC1.</title>
        <authorList>
            <person name="Xu F."/>
            <person name="Jerlstrom-Hultqvist J."/>
            <person name="Kolisko M."/>
            <person name="Simpson A.G.B."/>
            <person name="Roger A.J."/>
            <person name="Svard S.G."/>
            <person name="Andersson J.O."/>
        </authorList>
    </citation>
    <scope>NUCLEOTIDE SEQUENCE</scope>
    <source>
        <strain evidence="2">PC1</strain>
    </source>
</reference>
<name>A0A146JYD6_9EUKA</name>
<feature type="non-terminal residue" evidence="2">
    <location>
        <position position="1"/>
    </location>
</feature>
<feature type="non-terminal residue" evidence="2">
    <location>
        <position position="316"/>
    </location>
</feature>
<dbReference type="AlphaFoldDB" id="A0A146JYD6"/>
<sequence>LKIDAYQIQQQQDTNAHIQSIKQSFRNLIQETEIHQILKGDKRTEFFLEDRIKLRPTFQTGVHQYQKTVNLPVLQKSVQNSQSKPESLVRSKSCIPFKQMVKDSRRRDSKFKQQYQRQLKKVQQLENEDKQREMDLQKKQQEELDEKKKQFRQLRIQQRKSMKQLIEKVNHIADSDYSKIESFQEKEPEKPVPGQLKSSMRRVRVNTQQLQMQKSKKASNAKMPTRNAKLYESLASSFCSLQKCQSAELGFNSVWSGEFDQGLYPQKDENNSFGQRTELQIALAEHENHQHIDQTLQDQKVCQNCAQLTIDEAIQV</sequence>
<feature type="compositionally biased region" description="Basic and acidic residues" evidence="1">
    <location>
        <begin position="127"/>
        <end position="148"/>
    </location>
</feature>
<proteinExistence type="predicted"/>
<protein>
    <submittedName>
        <fullName evidence="2">Uncharacterized protein</fullName>
    </submittedName>
</protein>
<evidence type="ECO:0000313" key="2">
    <source>
        <dbReference type="EMBL" id="JAP88735.1"/>
    </source>
</evidence>
<accession>A0A146JYD6</accession>